<proteinExistence type="inferred from homology"/>
<feature type="domain" description="HTH lysR-type" evidence="5">
    <location>
        <begin position="7"/>
        <end position="64"/>
    </location>
</feature>
<comment type="caution">
    <text evidence="6">The sequence shown here is derived from an EMBL/GenBank/DDBJ whole genome shotgun (WGS) entry which is preliminary data.</text>
</comment>
<keyword evidence="3" id="KW-0238">DNA-binding</keyword>
<dbReference type="PROSITE" id="PS50931">
    <property type="entry name" value="HTH_LYSR"/>
    <property type="match status" value="1"/>
</dbReference>
<dbReference type="InterPro" id="IPR036390">
    <property type="entry name" value="WH_DNA-bd_sf"/>
</dbReference>
<dbReference type="Pfam" id="PF03466">
    <property type="entry name" value="LysR_substrate"/>
    <property type="match status" value="1"/>
</dbReference>
<dbReference type="Proteomes" id="UP000652567">
    <property type="component" value="Unassembled WGS sequence"/>
</dbReference>
<dbReference type="PANTHER" id="PTHR30118:SF15">
    <property type="entry name" value="TRANSCRIPTIONAL REGULATORY PROTEIN"/>
    <property type="match status" value="1"/>
</dbReference>
<comment type="similarity">
    <text evidence="1">Belongs to the LysR transcriptional regulatory family.</text>
</comment>
<organism evidence="6 7">
    <name type="scientific">Cellvibrio polysaccharolyticus</name>
    <dbReference type="NCBI Taxonomy" id="2082724"/>
    <lineage>
        <taxon>Bacteria</taxon>
        <taxon>Pseudomonadati</taxon>
        <taxon>Pseudomonadota</taxon>
        <taxon>Gammaproteobacteria</taxon>
        <taxon>Cellvibrionales</taxon>
        <taxon>Cellvibrionaceae</taxon>
        <taxon>Cellvibrio</taxon>
    </lineage>
</organism>
<accession>A0A928V8J3</accession>
<dbReference type="InterPro" id="IPR000847">
    <property type="entry name" value="LysR_HTH_N"/>
</dbReference>
<evidence type="ECO:0000256" key="4">
    <source>
        <dbReference type="ARBA" id="ARBA00023163"/>
    </source>
</evidence>
<reference evidence="6" key="1">
    <citation type="submission" date="2018-07" db="EMBL/GenBank/DDBJ databases">
        <title>Genome assembly of strain Ka43.</title>
        <authorList>
            <person name="Kukolya J."/>
            <person name="Nagy I."/>
            <person name="Horvath B."/>
            <person name="Toth A."/>
        </authorList>
    </citation>
    <scope>NUCLEOTIDE SEQUENCE</scope>
    <source>
        <strain evidence="6">KB43</strain>
    </source>
</reference>
<dbReference type="EMBL" id="PRDL01000001">
    <property type="protein sequence ID" value="MBE8719090.1"/>
    <property type="molecule type" value="Genomic_DNA"/>
</dbReference>
<name>A0A928V8J3_9GAMM</name>
<dbReference type="AlphaFoldDB" id="A0A928V8J3"/>
<evidence type="ECO:0000313" key="6">
    <source>
        <dbReference type="EMBL" id="MBE8719090.1"/>
    </source>
</evidence>
<dbReference type="Gene3D" id="1.10.10.10">
    <property type="entry name" value="Winged helix-like DNA-binding domain superfamily/Winged helix DNA-binding domain"/>
    <property type="match status" value="1"/>
</dbReference>
<dbReference type="PRINTS" id="PR00039">
    <property type="entry name" value="HTHLYSR"/>
</dbReference>
<evidence type="ECO:0000256" key="3">
    <source>
        <dbReference type="ARBA" id="ARBA00023125"/>
    </source>
</evidence>
<protein>
    <submittedName>
        <fullName evidence="6">LysR family transcriptional regulator</fullName>
    </submittedName>
</protein>
<keyword evidence="2" id="KW-0805">Transcription regulation</keyword>
<dbReference type="SUPFAM" id="SSF53850">
    <property type="entry name" value="Periplasmic binding protein-like II"/>
    <property type="match status" value="1"/>
</dbReference>
<dbReference type="InterPro" id="IPR050389">
    <property type="entry name" value="LysR-type_TF"/>
</dbReference>
<evidence type="ECO:0000259" key="5">
    <source>
        <dbReference type="PROSITE" id="PS50931"/>
    </source>
</evidence>
<dbReference type="RefSeq" id="WP_193912180.1">
    <property type="nucleotide sequence ID" value="NZ_PRDL01000001.1"/>
</dbReference>
<evidence type="ECO:0000313" key="7">
    <source>
        <dbReference type="Proteomes" id="UP000652567"/>
    </source>
</evidence>
<keyword evidence="7" id="KW-1185">Reference proteome</keyword>
<dbReference type="InterPro" id="IPR036388">
    <property type="entry name" value="WH-like_DNA-bd_sf"/>
</dbReference>
<dbReference type="GO" id="GO:0003677">
    <property type="term" value="F:DNA binding"/>
    <property type="evidence" value="ECO:0007669"/>
    <property type="project" value="UniProtKB-KW"/>
</dbReference>
<dbReference type="InterPro" id="IPR005119">
    <property type="entry name" value="LysR_subst-bd"/>
</dbReference>
<dbReference type="GO" id="GO:0003700">
    <property type="term" value="F:DNA-binding transcription factor activity"/>
    <property type="evidence" value="ECO:0007669"/>
    <property type="project" value="InterPro"/>
</dbReference>
<keyword evidence="4" id="KW-0804">Transcription</keyword>
<dbReference type="SUPFAM" id="SSF46785">
    <property type="entry name" value="Winged helix' DNA-binding domain"/>
    <property type="match status" value="1"/>
</dbReference>
<evidence type="ECO:0000256" key="1">
    <source>
        <dbReference type="ARBA" id="ARBA00009437"/>
    </source>
</evidence>
<evidence type="ECO:0000256" key="2">
    <source>
        <dbReference type="ARBA" id="ARBA00023015"/>
    </source>
</evidence>
<sequence>MKDIKSLDLNLLKALEALLDERNVTRAAAKLGVTQPAMSGMLTRLRETFDDPLFVRSRHGMIPTPRAEALTAPVRQVICEISELIQPAIFDPASARLTYTIAATDYAFRAVAVPFIALLKQHAPQIRVSLVAIRDSSLQQQLERGEIDLALISPENSPPEMHARSLYEERYVCVVRETHPVVQQWPITPEQFCAMDHALGSYTGGGFYGVTDEALQPFGLQRQVTLSVQSFAVLPDILRASDMIAVLPSRLVKGIQGLAVLEPPIPIPGFTNSAVWHERTHRDSAHRWLRDLLFQICLRPCL</sequence>
<gene>
    <name evidence="6" type="ORF">C4F51_18080</name>
</gene>
<dbReference type="Pfam" id="PF00126">
    <property type="entry name" value="HTH_1"/>
    <property type="match status" value="1"/>
</dbReference>
<dbReference type="PANTHER" id="PTHR30118">
    <property type="entry name" value="HTH-TYPE TRANSCRIPTIONAL REGULATOR LEUO-RELATED"/>
    <property type="match status" value="1"/>
</dbReference>
<dbReference type="Gene3D" id="3.40.190.10">
    <property type="entry name" value="Periplasmic binding protein-like II"/>
    <property type="match status" value="2"/>
</dbReference>